<protein>
    <recommendedName>
        <fullName evidence="3">Type VI secretion system-associated protein TagF</fullName>
    </recommendedName>
</protein>
<sequence>MSATGTPIKVGYFGKIPTRGDFIKATDNASLITLLDNWLAQTMEMLARDPRWKIIYDGVKPLHFVVMGPRSRRAVAGHLRASSDQSQRRFPFISMSAIEVEDPGAFVRNGPLILSRLWTRLETLTNGVLSANDPAAPLQTLATTTLELDINSAGYNAAFADFLDMQTLGGLQQMLEQAGFTGTPRQLLLALGLLLQPVMASTSSRLDKNLILPLPRDPMYRALVASFWMNLITPFLSRADFELALFLTILDEQPSMILGFSGASPRTLHSVLDSQAGAEHNIAFDQADWIEEHVSSDYGIQKLSSYLSHPGLSLKSALDSFREAFIGA</sequence>
<dbReference type="GeneID" id="29392324"/>
<evidence type="ECO:0008006" key="3">
    <source>
        <dbReference type="Google" id="ProtNLM"/>
    </source>
</evidence>
<evidence type="ECO:0000313" key="1">
    <source>
        <dbReference type="EMBL" id="ADJ62276.1"/>
    </source>
</evidence>
<dbReference type="EMBL" id="CP002039">
    <property type="protein sequence ID" value="ADJ62276.1"/>
    <property type="molecule type" value="Genomic_DNA"/>
</dbReference>
<name>D8IZF6_HERSS</name>
<dbReference type="NCBIfam" id="TIGR03373">
    <property type="entry name" value="VI_minor_4"/>
    <property type="match status" value="1"/>
</dbReference>
<organism evidence="1 2">
    <name type="scientific">Herbaspirillum seropedicae (strain SmR1)</name>
    <dbReference type="NCBI Taxonomy" id="757424"/>
    <lineage>
        <taxon>Bacteria</taxon>
        <taxon>Pseudomonadati</taxon>
        <taxon>Pseudomonadota</taxon>
        <taxon>Betaproteobacteria</taxon>
        <taxon>Burkholderiales</taxon>
        <taxon>Oxalobacteraceae</taxon>
        <taxon>Herbaspirillum</taxon>
    </lineage>
</organism>
<dbReference type="InterPro" id="IPR017748">
    <property type="entry name" value="TagF"/>
</dbReference>
<dbReference type="OrthoDB" id="9801841at2"/>
<gene>
    <name evidence="1" type="ordered locus">Hsero_0757</name>
</gene>
<dbReference type="Gene3D" id="3.40.1730.10">
    <property type="entry name" value="pa0076 domain"/>
    <property type="match status" value="1"/>
</dbReference>
<keyword evidence="2" id="KW-1185">Reference proteome</keyword>
<proteinExistence type="predicted"/>
<dbReference type="Pfam" id="PF09867">
    <property type="entry name" value="TagF_N"/>
    <property type="match status" value="1"/>
</dbReference>
<dbReference type="STRING" id="757424.Hsero_0757"/>
<dbReference type="AlphaFoldDB" id="D8IZF6"/>
<dbReference type="RefSeq" id="WP_013232793.1">
    <property type="nucleotide sequence ID" value="NC_014323.1"/>
</dbReference>
<accession>D8IZF6</accession>
<dbReference type="HOGENOM" id="CLU_849705_0_0_4"/>
<dbReference type="Proteomes" id="UP000000329">
    <property type="component" value="Chromosome"/>
</dbReference>
<evidence type="ECO:0000313" key="2">
    <source>
        <dbReference type="Proteomes" id="UP000000329"/>
    </source>
</evidence>
<dbReference type="eggNOG" id="COG3913">
    <property type="taxonomic scope" value="Bacteria"/>
</dbReference>
<dbReference type="InterPro" id="IPR038225">
    <property type="entry name" value="TagF_sf"/>
</dbReference>
<reference evidence="1 2" key="1">
    <citation type="submission" date="2010-04" db="EMBL/GenBank/DDBJ databases">
        <title>The genome of Herbaspirillum seropedicae SmR1, an endophytic, nitrogen-fixing, plant-growth promoting beta-Proteobacteria.</title>
        <authorList>
            <person name="Pedrosa F.O."/>
            <person name="Monteiro R.A."/>
            <person name="Wassem R."/>
            <person name="Cruz L.M."/>
            <person name="Ayub R.A."/>
            <person name="Colauto N.B."/>
            <person name="Fernandez M.A."/>
            <person name="Fungaro M.H.P."/>
            <person name="Grisard E.C."/>
            <person name="Hungria M."/>
            <person name="Madeira H.M.F."/>
            <person name="Nodari R.O."/>
            <person name="Osaku C.A."/>
            <person name="Petzl-Erler M.L."/>
            <person name="Terenzi H."/>
            <person name="Vieira L.G.E."/>
            <person name="Almeida M.I.M."/>
            <person name="Alves L.R."/>
            <person name="Arantes O.M.N."/>
            <person name="Balsanelli E."/>
            <person name="Barcellos F.G."/>
            <person name="Baura V.A."/>
            <person name="Binde D.R."/>
            <person name="Campo R.J."/>
            <person name="Chubatsu L.S."/>
            <person name="Chueire L.M.O."/>
            <person name="Ciferri R.R."/>
            <person name="Correa L.C."/>
            <person name="da Conceicao Silva J.L."/>
            <person name="Dabul A.N.G."/>
            <person name="Dambros B.P."/>
            <person name="Faoro H."/>
            <person name="Favetti A."/>
            <person name="Friedermann G."/>
            <person name="Furlaneto M.C."/>
            <person name="Gasques L.S."/>
            <person name="Gimenes C.C.T."/>
            <person name="Gioppo N.M.R."/>
            <person name="Glienke-Blanco C."/>
            <person name="Godoy L.P."/>
            <person name="Guerra M.P."/>
            <person name="Karp S."/>
            <person name="Kava-Cordeiro V."/>
            <person name="Margarido V.P."/>
            <person name="Mathioni S.M."/>
            <person name="Menck-Soares M.A."/>
            <person name="Murace N.K."/>
            <person name="Nicolas M.F."/>
            <person name="Oliveira C.E.C."/>
            <person name="Pagnan N.A.B."/>
            <person name="Pamphile J.A."/>
            <person name="Patussi E.V."/>
            <person name="Pereira L.F.P."/>
            <person name="Pereira-Ferrari L."/>
            <person name="Pinto F.G.S."/>
            <person name="Precoma C."/>
            <person name="Prioli A.J."/>
            <person name="Prioli S.M.A.P."/>
            <person name="Raittz R.T."/>
            <person name="Ramos H.J.O."/>
            <person name="Ribeiro E.M.S.F."/>
            <person name="Rigo L.U."/>
            <person name="Rocha C.L.M.S.C."/>
            <person name="Rocha S.N."/>
            <person name="Santos K."/>
            <person name="Satori D."/>
            <person name="Silva A.G."/>
            <person name="Simao R.C.G."/>
            <person name="Soares M.A.M."/>
            <person name="Souza E.M."/>
            <person name="Steffens M.B.R."/>
            <person name="Steindel M."/>
            <person name="Tadra-Sfeir M.Z."/>
            <person name="Takahashi E.K."/>
            <person name="Torres R.A."/>
            <person name="Valle J.S."/>
            <person name="Vernal J.I."/>
            <person name="Vilas-Boas L.A."/>
            <person name="Watanabe M.A.E."/>
            <person name="Weiss V.A."/>
            <person name="Yates M.A."/>
            <person name="Souza E.M."/>
        </authorList>
    </citation>
    <scope>NUCLEOTIDE SEQUENCE [LARGE SCALE GENOMIC DNA]</scope>
    <source>
        <strain evidence="1 2">SmR1</strain>
    </source>
</reference>
<dbReference type="KEGG" id="hse:Hsero_0757"/>